<protein>
    <submittedName>
        <fullName evidence="1">Endonuclease/exonuclease/phosphatase</fullName>
    </submittedName>
</protein>
<sequence>MSSKDLSQLCADLKLDESDGPFIWMGRDSYEERIPRMDLCLIGKILENRFENKQGLDNVLKFIWRMDHQVKVEPKGIPNLNICLSLWKRGQSLEGLHRRSLGFQQTTHSTG</sequence>
<evidence type="ECO:0000313" key="2">
    <source>
        <dbReference type="Proteomes" id="UP001604336"/>
    </source>
</evidence>
<comment type="caution">
    <text evidence="1">The sequence shown here is derived from an EMBL/GenBank/DDBJ whole genome shotgun (WGS) entry which is preliminary data.</text>
</comment>
<proteinExistence type="predicted"/>
<gene>
    <name evidence="1" type="ORF">Adt_34083</name>
</gene>
<keyword evidence="1" id="KW-0540">Nuclease</keyword>
<dbReference type="EMBL" id="JBFOLK010000010">
    <property type="protein sequence ID" value="KAL2481117.1"/>
    <property type="molecule type" value="Genomic_DNA"/>
</dbReference>
<accession>A0ABD1QZE9</accession>
<dbReference type="GO" id="GO:0004519">
    <property type="term" value="F:endonuclease activity"/>
    <property type="evidence" value="ECO:0007669"/>
    <property type="project" value="UniProtKB-KW"/>
</dbReference>
<evidence type="ECO:0000313" key="1">
    <source>
        <dbReference type="EMBL" id="KAL2481117.1"/>
    </source>
</evidence>
<keyword evidence="2" id="KW-1185">Reference proteome</keyword>
<dbReference type="AlphaFoldDB" id="A0ABD1QZE9"/>
<reference evidence="2" key="1">
    <citation type="submission" date="2024-07" db="EMBL/GenBank/DDBJ databases">
        <title>Two chromosome-level genome assemblies of Korean endemic species Abeliophyllum distichum and Forsythia ovata (Oleaceae).</title>
        <authorList>
            <person name="Jang H."/>
        </authorList>
    </citation>
    <scope>NUCLEOTIDE SEQUENCE [LARGE SCALE GENOMIC DNA]</scope>
</reference>
<name>A0ABD1QZE9_9LAMI</name>
<keyword evidence="1" id="KW-0378">Hydrolase</keyword>
<dbReference type="Proteomes" id="UP001604336">
    <property type="component" value="Unassembled WGS sequence"/>
</dbReference>
<organism evidence="1 2">
    <name type="scientific">Abeliophyllum distichum</name>
    <dbReference type="NCBI Taxonomy" id="126358"/>
    <lineage>
        <taxon>Eukaryota</taxon>
        <taxon>Viridiplantae</taxon>
        <taxon>Streptophyta</taxon>
        <taxon>Embryophyta</taxon>
        <taxon>Tracheophyta</taxon>
        <taxon>Spermatophyta</taxon>
        <taxon>Magnoliopsida</taxon>
        <taxon>eudicotyledons</taxon>
        <taxon>Gunneridae</taxon>
        <taxon>Pentapetalae</taxon>
        <taxon>asterids</taxon>
        <taxon>lamiids</taxon>
        <taxon>Lamiales</taxon>
        <taxon>Oleaceae</taxon>
        <taxon>Forsythieae</taxon>
        <taxon>Abeliophyllum</taxon>
    </lineage>
</organism>
<keyword evidence="1" id="KW-0255">Endonuclease</keyword>